<dbReference type="AlphaFoldDB" id="A0A1Y1UBX2"/>
<dbReference type="RefSeq" id="XP_021869705.1">
    <property type="nucleotide sequence ID" value="XM_022016341.1"/>
</dbReference>
<dbReference type="InParanoid" id="A0A1Y1UBX2"/>
<feature type="compositionally biased region" description="Basic and acidic residues" evidence="1">
    <location>
        <begin position="112"/>
        <end position="129"/>
    </location>
</feature>
<accession>A0A1Y1UBX2</accession>
<organism evidence="2 3">
    <name type="scientific">Kockovaella imperatae</name>
    <dbReference type="NCBI Taxonomy" id="4999"/>
    <lineage>
        <taxon>Eukaryota</taxon>
        <taxon>Fungi</taxon>
        <taxon>Dikarya</taxon>
        <taxon>Basidiomycota</taxon>
        <taxon>Agaricomycotina</taxon>
        <taxon>Tremellomycetes</taxon>
        <taxon>Tremellales</taxon>
        <taxon>Cuniculitremaceae</taxon>
        <taxon>Kockovaella</taxon>
    </lineage>
</organism>
<feature type="region of interest" description="Disordered" evidence="1">
    <location>
        <begin position="326"/>
        <end position="368"/>
    </location>
</feature>
<feature type="compositionally biased region" description="Basic residues" evidence="1">
    <location>
        <begin position="359"/>
        <end position="368"/>
    </location>
</feature>
<dbReference type="OrthoDB" id="2564873at2759"/>
<feature type="compositionally biased region" description="Basic and acidic residues" evidence="1">
    <location>
        <begin position="136"/>
        <end position="146"/>
    </location>
</feature>
<sequence>MLCSHAFIPRRTRSHTRMTMDTPPSCLLDSFCWSTAGQGDKGRRRGPVRVGFLSPKEAWSGRLKGVSKYQLRDGPLGYDERWFSNQVSDPENDFSQCRRGPIMAHSRIPDPVSREETDVRGRLRTDASRARNKGPTSEHGERRQDDSSICPWPSAVQSAFPLESIRLPFASTPPAPSSSYPARLRSFGGAFDQPNGSGGHDFEDECTDIRFRRFEGELLKPDVESSDWANTASDQHEILHTSERLEWQPDPDSLGRDEADEVWKAMERRLGRPVRDFTRRERGRWVLVKQKSGVITGYETPEESDTFHTALDSETANETGPQKVIATSGSHQPFPEDASGPLSTTRSRRSLQREERVRPIRSSHHRHASSIRRLDPLIVQALGRLDPDFDTPSLTLALSTPLVHAVPLRSTMKQSLCAESGLGLGLAMRSDSVYRLASC</sequence>
<evidence type="ECO:0000313" key="2">
    <source>
        <dbReference type="EMBL" id="ORX35541.1"/>
    </source>
</evidence>
<evidence type="ECO:0000256" key="1">
    <source>
        <dbReference type="SAM" id="MobiDB-lite"/>
    </source>
</evidence>
<keyword evidence="3" id="KW-1185">Reference proteome</keyword>
<evidence type="ECO:0000313" key="3">
    <source>
        <dbReference type="Proteomes" id="UP000193218"/>
    </source>
</evidence>
<comment type="caution">
    <text evidence="2">The sequence shown here is derived from an EMBL/GenBank/DDBJ whole genome shotgun (WGS) entry which is preliminary data.</text>
</comment>
<name>A0A1Y1UBX2_9TREE</name>
<gene>
    <name evidence="2" type="ORF">BD324DRAFT_630592</name>
</gene>
<dbReference type="GeneID" id="33558150"/>
<feature type="region of interest" description="Disordered" evidence="1">
    <location>
        <begin position="104"/>
        <end position="150"/>
    </location>
</feature>
<protein>
    <submittedName>
        <fullName evidence="2">Uncharacterized protein</fullName>
    </submittedName>
</protein>
<dbReference type="EMBL" id="NBSH01000010">
    <property type="protein sequence ID" value="ORX35541.1"/>
    <property type="molecule type" value="Genomic_DNA"/>
</dbReference>
<proteinExistence type="predicted"/>
<reference evidence="2 3" key="1">
    <citation type="submission" date="2017-03" db="EMBL/GenBank/DDBJ databases">
        <title>Widespread Adenine N6-methylation of Active Genes in Fungi.</title>
        <authorList>
            <consortium name="DOE Joint Genome Institute"/>
            <person name="Mondo S.J."/>
            <person name="Dannebaum R.O."/>
            <person name="Kuo R.C."/>
            <person name="Louie K.B."/>
            <person name="Bewick A.J."/>
            <person name="Labutti K."/>
            <person name="Haridas S."/>
            <person name="Kuo A."/>
            <person name="Salamov A."/>
            <person name="Ahrendt S.R."/>
            <person name="Lau R."/>
            <person name="Bowen B.P."/>
            <person name="Lipzen A."/>
            <person name="Sullivan W."/>
            <person name="Andreopoulos W.B."/>
            <person name="Clum A."/>
            <person name="Lindquist E."/>
            <person name="Daum C."/>
            <person name="Northen T.R."/>
            <person name="Ramamoorthy G."/>
            <person name="Schmitz R.J."/>
            <person name="Gryganskyi A."/>
            <person name="Culley D."/>
            <person name="Magnuson J."/>
            <person name="James T.Y."/>
            <person name="O'Malley M.A."/>
            <person name="Stajich J.E."/>
            <person name="Spatafora J.W."/>
            <person name="Visel A."/>
            <person name="Grigoriev I.V."/>
        </authorList>
    </citation>
    <scope>NUCLEOTIDE SEQUENCE [LARGE SCALE GENOMIC DNA]</scope>
    <source>
        <strain evidence="2 3">NRRL Y-17943</strain>
    </source>
</reference>
<dbReference type="Proteomes" id="UP000193218">
    <property type="component" value="Unassembled WGS sequence"/>
</dbReference>